<evidence type="ECO:0000313" key="1">
    <source>
        <dbReference type="EMBL" id="KKM73099.1"/>
    </source>
</evidence>
<comment type="caution">
    <text evidence="1">The sequence shown here is derived from an EMBL/GenBank/DDBJ whole genome shotgun (WGS) entry which is preliminary data.</text>
</comment>
<protein>
    <submittedName>
        <fullName evidence="1">Uncharacterized protein</fullName>
    </submittedName>
</protein>
<dbReference type="EMBL" id="LAZR01009360">
    <property type="protein sequence ID" value="KKM73099.1"/>
    <property type="molecule type" value="Genomic_DNA"/>
</dbReference>
<gene>
    <name evidence="1" type="ORF">LCGC14_1413890</name>
</gene>
<reference evidence="1" key="1">
    <citation type="journal article" date="2015" name="Nature">
        <title>Complex archaea that bridge the gap between prokaryotes and eukaryotes.</title>
        <authorList>
            <person name="Spang A."/>
            <person name="Saw J.H."/>
            <person name="Jorgensen S.L."/>
            <person name="Zaremba-Niedzwiedzka K."/>
            <person name="Martijn J."/>
            <person name="Lind A.E."/>
            <person name="van Eijk R."/>
            <person name="Schleper C."/>
            <person name="Guy L."/>
            <person name="Ettema T.J."/>
        </authorList>
    </citation>
    <scope>NUCLEOTIDE SEQUENCE</scope>
</reference>
<name>A0A0F9JTE5_9ZZZZ</name>
<accession>A0A0F9JTE5</accession>
<dbReference type="AlphaFoldDB" id="A0A0F9JTE5"/>
<organism evidence="1">
    <name type="scientific">marine sediment metagenome</name>
    <dbReference type="NCBI Taxonomy" id="412755"/>
    <lineage>
        <taxon>unclassified sequences</taxon>
        <taxon>metagenomes</taxon>
        <taxon>ecological metagenomes</taxon>
    </lineage>
</organism>
<sequence length="103" mass="12103">MDIWTFNGEYISPEDERLDKINTFYERFCSECYSLDNCNKVELLNHIRCGFKPAYRKVWKIVSPENGICTNCGEIVYNDKGICPECKGNTEKQWVQTTVKNIY</sequence>
<proteinExistence type="predicted"/>